<protein>
    <submittedName>
        <fullName evidence="3">Schwannomin-interacting protein 1</fullName>
    </submittedName>
</protein>
<accession>A0AAV1QED9</accession>
<name>A0AAV1QED9_SCOSC</name>
<comment type="caution">
    <text evidence="3">The sequence shown here is derived from an EMBL/GenBank/DDBJ whole genome shotgun (WGS) entry which is preliminary data.</text>
</comment>
<feature type="region of interest" description="Disordered" evidence="1">
    <location>
        <begin position="75"/>
        <end position="116"/>
    </location>
</feature>
<dbReference type="EMBL" id="CAWUFR010000917">
    <property type="protein sequence ID" value="CAK6981915.1"/>
    <property type="molecule type" value="Genomic_DNA"/>
</dbReference>
<feature type="non-terminal residue" evidence="3">
    <location>
        <position position="206"/>
    </location>
</feature>
<reference evidence="3 4" key="1">
    <citation type="submission" date="2024-01" db="EMBL/GenBank/DDBJ databases">
        <authorList>
            <person name="Alioto T."/>
            <person name="Alioto T."/>
            <person name="Gomez Garrido J."/>
        </authorList>
    </citation>
    <scope>NUCLEOTIDE SEQUENCE [LARGE SCALE GENOMIC DNA]</scope>
</reference>
<evidence type="ECO:0000313" key="4">
    <source>
        <dbReference type="Proteomes" id="UP001314229"/>
    </source>
</evidence>
<organism evidence="3 4">
    <name type="scientific">Scomber scombrus</name>
    <name type="common">Atlantic mackerel</name>
    <name type="synonym">Scomber vernalis</name>
    <dbReference type="NCBI Taxonomy" id="13677"/>
    <lineage>
        <taxon>Eukaryota</taxon>
        <taxon>Metazoa</taxon>
        <taxon>Chordata</taxon>
        <taxon>Craniata</taxon>
        <taxon>Vertebrata</taxon>
        <taxon>Euteleostomi</taxon>
        <taxon>Actinopterygii</taxon>
        <taxon>Neopterygii</taxon>
        <taxon>Teleostei</taxon>
        <taxon>Neoteleostei</taxon>
        <taxon>Acanthomorphata</taxon>
        <taxon>Pelagiaria</taxon>
        <taxon>Scombriformes</taxon>
        <taxon>Scombridae</taxon>
        <taxon>Scomber</taxon>
    </lineage>
</organism>
<sequence>MEGEKERQRQQREEKESNEAEDETRSDEDADNEEEEDEDSEGAALVWQEGYGEDNLGLPIMHWEALSLRIAELEKQEEEKKEKRAKSGASLERGRAPVSWMDERGRRAESWDDGDDACNSHVLALTSRLQTQMNLQLCFINNSESEEEEEKEGDISKKESNNTRRGTVQVHKNPQPPAKPEKPKSRGFRNTLRNLRDRLRTDHKPL</sequence>
<evidence type="ECO:0000256" key="1">
    <source>
        <dbReference type="SAM" id="MobiDB-lite"/>
    </source>
</evidence>
<feature type="domain" description="Schwannomin interacting protein 1 C-terminal" evidence="2">
    <location>
        <begin position="111"/>
        <end position="169"/>
    </location>
</feature>
<feature type="compositionally biased region" description="Basic and acidic residues" evidence="1">
    <location>
        <begin position="153"/>
        <end position="162"/>
    </location>
</feature>
<dbReference type="Proteomes" id="UP001314229">
    <property type="component" value="Unassembled WGS sequence"/>
</dbReference>
<evidence type="ECO:0000259" key="2">
    <source>
        <dbReference type="Pfam" id="PF10148"/>
    </source>
</evidence>
<feature type="compositionally biased region" description="Polar residues" evidence="1">
    <location>
        <begin position="163"/>
        <end position="172"/>
    </location>
</feature>
<keyword evidence="4" id="KW-1185">Reference proteome</keyword>
<dbReference type="AlphaFoldDB" id="A0AAV1QED9"/>
<feature type="compositionally biased region" description="Basic and acidic residues" evidence="1">
    <location>
        <begin position="194"/>
        <end position="206"/>
    </location>
</feature>
<feature type="compositionally biased region" description="Basic and acidic residues" evidence="1">
    <location>
        <begin position="101"/>
        <end position="110"/>
    </location>
</feature>
<evidence type="ECO:0000313" key="3">
    <source>
        <dbReference type="EMBL" id="CAK6981915.1"/>
    </source>
</evidence>
<proteinExistence type="predicted"/>
<dbReference type="InterPro" id="IPR015649">
    <property type="entry name" value="SCHIP_1_C"/>
</dbReference>
<dbReference type="Pfam" id="PF10148">
    <property type="entry name" value="SCHIP-1_C"/>
    <property type="match status" value="1"/>
</dbReference>
<feature type="region of interest" description="Disordered" evidence="1">
    <location>
        <begin position="143"/>
        <end position="206"/>
    </location>
</feature>
<feature type="compositionally biased region" description="Basic and acidic residues" evidence="1">
    <location>
        <begin position="1"/>
        <end position="18"/>
    </location>
</feature>
<gene>
    <name evidence="3" type="ORF">FSCOSCO3_A019586</name>
</gene>
<feature type="compositionally biased region" description="Acidic residues" evidence="1">
    <location>
        <begin position="19"/>
        <end position="41"/>
    </location>
</feature>
<feature type="region of interest" description="Disordered" evidence="1">
    <location>
        <begin position="1"/>
        <end position="50"/>
    </location>
</feature>